<comment type="caution">
    <text evidence="13">Lacks conserved residue(s) required for the propagation of feature annotation.</text>
</comment>
<keyword evidence="3 13" id="KW-1003">Cell membrane</keyword>
<comment type="similarity">
    <text evidence="10 13">Belongs to the fluoride channel Fluc/FEX (TC 1.A.43) family.</text>
</comment>
<gene>
    <name evidence="13 14" type="primary">crcB</name>
    <name evidence="13" type="synonym">fluC</name>
    <name evidence="14" type="ORF">N1027_11470</name>
</gene>
<accession>A0ABT2GR99</accession>
<evidence type="ECO:0000256" key="11">
    <source>
        <dbReference type="ARBA" id="ARBA00035585"/>
    </source>
</evidence>
<dbReference type="PANTHER" id="PTHR28259:SF16">
    <property type="entry name" value="FLUORIDE-SPECIFIC ION CHANNEL FLUC 2"/>
    <property type="match status" value="1"/>
</dbReference>
<evidence type="ECO:0000256" key="5">
    <source>
        <dbReference type="ARBA" id="ARBA00022723"/>
    </source>
</evidence>
<dbReference type="NCBIfam" id="TIGR00494">
    <property type="entry name" value="crcB"/>
    <property type="match status" value="1"/>
</dbReference>
<feature type="transmembrane region" description="Helical" evidence="13">
    <location>
        <begin position="42"/>
        <end position="63"/>
    </location>
</feature>
<dbReference type="PANTHER" id="PTHR28259">
    <property type="entry name" value="FLUORIDE EXPORT PROTEIN 1-RELATED"/>
    <property type="match status" value="1"/>
</dbReference>
<organism evidence="14 15">
    <name type="scientific">Herbiconiux aconitum</name>
    <dbReference type="NCBI Taxonomy" id="2970913"/>
    <lineage>
        <taxon>Bacteria</taxon>
        <taxon>Bacillati</taxon>
        <taxon>Actinomycetota</taxon>
        <taxon>Actinomycetes</taxon>
        <taxon>Micrococcales</taxon>
        <taxon>Microbacteriaceae</taxon>
        <taxon>Herbiconiux</taxon>
    </lineage>
</organism>
<sequence>MIVWTVVLVGVAGGLGAAARFSLDTLITRYSKRVPIPIGTMIINVTGSFFLGVVTGLATAGLLTPELRLIAGTGFLAAYTTFSTASTQTADLFRARKGVAAVVNGLVMLVAAVAAAAIGLWLGSGGAG</sequence>
<evidence type="ECO:0000313" key="15">
    <source>
        <dbReference type="Proteomes" id="UP001165584"/>
    </source>
</evidence>
<comment type="function">
    <text evidence="12 13">Fluoride-specific ion channel. Important for reducing fluoride concentration in the cell, thus reducing its toxicity.</text>
</comment>
<reference evidence="14" key="1">
    <citation type="submission" date="2022-08" db="EMBL/GenBank/DDBJ databases">
        <authorList>
            <person name="Deng Y."/>
            <person name="Han X.-F."/>
            <person name="Zhang Y.-Q."/>
        </authorList>
    </citation>
    <scope>NUCLEOTIDE SEQUENCE</scope>
    <source>
        <strain evidence="14">CPCC 205763</strain>
    </source>
</reference>
<evidence type="ECO:0000256" key="10">
    <source>
        <dbReference type="ARBA" id="ARBA00035120"/>
    </source>
</evidence>
<evidence type="ECO:0000256" key="4">
    <source>
        <dbReference type="ARBA" id="ARBA00022692"/>
    </source>
</evidence>
<evidence type="ECO:0000256" key="1">
    <source>
        <dbReference type="ARBA" id="ARBA00004651"/>
    </source>
</evidence>
<evidence type="ECO:0000256" key="2">
    <source>
        <dbReference type="ARBA" id="ARBA00022448"/>
    </source>
</evidence>
<evidence type="ECO:0000256" key="13">
    <source>
        <dbReference type="HAMAP-Rule" id="MF_00454"/>
    </source>
</evidence>
<evidence type="ECO:0000256" key="3">
    <source>
        <dbReference type="ARBA" id="ARBA00022475"/>
    </source>
</evidence>
<dbReference type="EMBL" id="JANLCM010000002">
    <property type="protein sequence ID" value="MCS5718752.1"/>
    <property type="molecule type" value="Genomic_DNA"/>
</dbReference>
<evidence type="ECO:0000256" key="6">
    <source>
        <dbReference type="ARBA" id="ARBA00022989"/>
    </source>
</evidence>
<evidence type="ECO:0000256" key="7">
    <source>
        <dbReference type="ARBA" id="ARBA00023065"/>
    </source>
</evidence>
<evidence type="ECO:0000256" key="8">
    <source>
        <dbReference type="ARBA" id="ARBA00023136"/>
    </source>
</evidence>
<keyword evidence="7 13" id="KW-0406">Ion transport</keyword>
<dbReference type="Proteomes" id="UP001165584">
    <property type="component" value="Unassembled WGS sequence"/>
</dbReference>
<keyword evidence="15" id="KW-1185">Reference proteome</keyword>
<dbReference type="Pfam" id="PF02537">
    <property type="entry name" value="CRCB"/>
    <property type="match status" value="1"/>
</dbReference>
<keyword evidence="8 13" id="KW-0472">Membrane</keyword>
<comment type="caution">
    <text evidence="14">The sequence shown here is derived from an EMBL/GenBank/DDBJ whole genome shotgun (WGS) entry which is preliminary data.</text>
</comment>
<name>A0ABT2GR99_9MICO</name>
<keyword evidence="4 13" id="KW-0812">Transmembrane</keyword>
<evidence type="ECO:0000256" key="12">
    <source>
        <dbReference type="ARBA" id="ARBA00049940"/>
    </source>
</evidence>
<keyword evidence="9 13" id="KW-0407">Ion channel</keyword>
<keyword evidence="5" id="KW-0479">Metal-binding</keyword>
<proteinExistence type="inferred from homology"/>
<keyword evidence="2 13" id="KW-0813">Transport</keyword>
<evidence type="ECO:0000313" key="14">
    <source>
        <dbReference type="EMBL" id="MCS5718752.1"/>
    </source>
</evidence>
<feature type="transmembrane region" description="Helical" evidence="13">
    <location>
        <begin position="99"/>
        <end position="122"/>
    </location>
</feature>
<comment type="catalytic activity">
    <reaction evidence="11">
        <text>fluoride(in) = fluoride(out)</text>
        <dbReference type="Rhea" id="RHEA:76159"/>
        <dbReference type="ChEBI" id="CHEBI:17051"/>
    </reaction>
    <physiologicalReaction direction="left-to-right" evidence="11">
        <dbReference type="Rhea" id="RHEA:76160"/>
    </physiologicalReaction>
</comment>
<dbReference type="RefSeq" id="WP_259508009.1">
    <property type="nucleotide sequence ID" value="NZ_JANLCM010000002.1"/>
</dbReference>
<comment type="subcellular location">
    <subcellularLocation>
        <location evidence="1 13">Cell membrane</location>
        <topology evidence="1 13">Multi-pass membrane protein</topology>
    </subcellularLocation>
</comment>
<keyword evidence="6 13" id="KW-1133">Transmembrane helix</keyword>
<dbReference type="InterPro" id="IPR003691">
    <property type="entry name" value="FluC"/>
</dbReference>
<evidence type="ECO:0000256" key="9">
    <source>
        <dbReference type="ARBA" id="ARBA00023303"/>
    </source>
</evidence>
<protein>
    <recommendedName>
        <fullName evidence="13">Fluoride-specific ion channel FluC</fullName>
    </recommendedName>
</protein>
<dbReference type="HAMAP" id="MF_00454">
    <property type="entry name" value="FluC"/>
    <property type="match status" value="1"/>
</dbReference>